<keyword evidence="2" id="KW-0472">Membrane</keyword>
<dbReference type="KEGG" id="stac:ABII15_00250"/>
<reference evidence="3" key="1">
    <citation type="submission" date="2024-06" db="EMBL/GenBank/DDBJ databases">
        <title>Streptomyces sp. strain HUAS MG91 genome sequences.</title>
        <authorList>
            <person name="Mo P."/>
        </authorList>
    </citation>
    <scope>NUCLEOTIDE SEQUENCE</scope>
    <source>
        <strain evidence="3">HUAS MG91</strain>
    </source>
</reference>
<evidence type="ECO:0008006" key="4">
    <source>
        <dbReference type="Google" id="ProtNLM"/>
    </source>
</evidence>
<accession>A0AAU8IJT8</accession>
<feature type="region of interest" description="Disordered" evidence="1">
    <location>
        <begin position="67"/>
        <end position="86"/>
    </location>
</feature>
<dbReference type="EMBL" id="CP159534">
    <property type="protein sequence ID" value="XCJ68477.1"/>
    <property type="molecule type" value="Genomic_DNA"/>
</dbReference>
<keyword evidence="2" id="KW-0812">Transmembrane</keyword>
<feature type="transmembrane region" description="Helical" evidence="2">
    <location>
        <begin position="44"/>
        <end position="63"/>
    </location>
</feature>
<keyword evidence="2" id="KW-1133">Transmembrane helix</keyword>
<protein>
    <recommendedName>
        <fullName evidence="4">Integral membrane protein</fullName>
    </recommendedName>
</protein>
<evidence type="ECO:0000313" key="3">
    <source>
        <dbReference type="EMBL" id="XCJ68477.1"/>
    </source>
</evidence>
<dbReference type="RefSeq" id="WP_353940163.1">
    <property type="nucleotide sequence ID" value="NZ_CP159534.1"/>
</dbReference>
<name>A0AAU8IJT8_9ACTN</name>
<gene>
    <name evidence="3" type="ORF">ABII15_00250</name>
</gene>
<sequence>MNTHTATTLARHFGRLLCWHLALAMLCTAGYTLSGIHTHRTALYLTWAALPLTAMLWATTRALEKHHQNRDRAADTTHTSDWTPAA</sequence>
<proteinExistence type="predicted"/>
<feature type="compositionally biased region" description="Polar residues" evidence="1">
    <location>
        <begin position="76"/>
        <end position="86"/>
    </location>
</feature>
<evidence type="ECO:0000256" key="1">
    <source>
        <dbReference type="SAM" id="MobiDB-lite"/>
    </source>
</evidence>
<organism evidence="3">
    <name type="scientific">Streptomyces tabacisoli</name>
    <dbReference type="NCBI Taxonomy" id="3156398"/>
    <lineage>
        <taxon>Bacteria</taxon>
        <taxon>Bacillati</taxon>
        <taxon>Actinomycetota</taxon>
        <taxon>Actinomycetes</taxon>
        <taxon>Kitasatosporales</taxon>
        <taxon>Streptomycetaceae</taxon>
        <taxon>Streptomyces</taxon>
    </lineage>
</organism>
<evidence type="ECO:0000256" key="2">
    <source>
        <dbReference type="SAM" id="Phobius"/>
    </source>
</evidence>
<dbReference type="AlphaFoldDB" id="A0AAU8IJT8"/>